<keyword evidence="2" id="KW-1185">Reference proteome</keyword>
<sequence>MGVVQHLLAPQMRELKTSLADMAVRFYPDVTVSIDEQLVTLSSDARSDDALRRILQVMIVNELSVRRSEPARVAVIERLLQ</sequence>
<accession>A0ABR6NH54</accession>
<protein>
    <submittedName>
        <fullName evidence="1">Uncharacterized protein</fullName>
    </submittedName>
</protein>
<name>A0ABR6NH54_9SPHN</name>
<evidence type="ECO:0000313" key="2">
    <source>
        <dbReference type="Proteomes" id="UP001138540"/>
    </source>
</evidence>
<evidence type="ECO:0000313" key="1">
    <source>
        <dbReference type="EMBL" id="MBB5986596.1"/>
    </source>
</evidence>
<reference evidence="1 2" key="1">
    <citation type="submission" date="2020-08" db="EMBL/GenBank/DDBJ databases">
        <title>Exploring microbial biodiversity for novel pathways involved in the catabolism of aromatic compounds derived from lignin.</title>
        <authorList>
            <person name="Elkins J."/>
        </authorList>
    </citation>
    <scope>NUCLEOTIDE SEQUENCE [LARGE SCALE GENOMIC DNA]</scope>
    <source>
        <strain evidence="1 2">B1D3A</strain>
    </source>
</reference>
<proteinExistence type="predicted"/>
<gene>
    <name evidence="1" type="ORF">HNP60_002570</name>
</gene>
<comment type="caution">
    <text evidence="1">The sequence shown here is derived from an EMBL/GenBank/DDBJ whole genome shotgun (WGS) entry which is preliminary data.</text>
</comment>
<dbReference type="EMBL" id="JACHKA010000001">
    <property type="protein sequence ID" value="MBB5986596.1"/>
    <property type="molecule type" value="Genomic_DNA"/>
</dbReference>
<dbReference type="Proteomes" id="UP001138540">
    <property type="component" value="Unassembled WGS sequence"/>
</dbReference>
<organism evidence="1 2">
    <name type="scientific">Sphingobium lignivorans</name>
    <dbReference type="NCBI Taxonomy" id="2735886"/>
    <lineage>
        <taxon>Bacteria</taxon>
        <taxon>Pseudomonadati</taxon>
        <taxon>Pseudomonadota</taxon>
        <taxon>Alphaproteobacteria</taxon>
        <taxon>Sphingomonadales</taxon>
        <taxon>Sphingomonadaceae</taxon>
        <taxon>Sphingobium</taxon>
    </lineage>
</organism>